<comment type="caution">
    <text evidence="12">The sequence shown here is derived from an EMBL/GenBank/DDBJ whole genome shotgun (WGS) entry which is preliminary data.</text>
</comment>
<comment type="similarity">
    <text evidence="9">Belongs to the binding-protein-dependent transport system permease family.</text>
</comment>
<organism evidence="12 13">
    <name type="scientific">Staphylococcus felis</name>
    <dbReference type="NCBI Taxonomy" id="46127"/>
    <lineage>
        <taxon>Bacteria</taxon>
        <taxon>Bacillati</taxon>
        <taxon>Bacillota</taxon>
        <taxon>Bacilli</taxon>
        <taxon>Bacillales</taxon>
        <taxon>Staphylococcaceae</taxon>
        <taxon>Staphylococcus</taxon>
    </lineage>
</organism>
<feature type="transmembrane region" description="Helical" evidence="9">
    <location>
        <begin position="263"/>
        <end position="283"/>
    </location>
</feature>
<dbReference type="Gene3D" id="1.10.3720.10">
    <property type="entry name" value="MetI-like"/>
    <property type="match status" value="1"/>
</dbReference>
<dbReference type="KEGG" id="sfq:C7J90_03360"/>
<keyword evidence="8 9" id="KW-0472">Membrane</keyword>
<dbReference type="OrthoDB" id="9772609at2"/>
<keyword evidence="4" id="KW-0533">Nickel</keyword>
<evidence type="ECO:0000256" key="4">
    <source>
        <dbReference type="ARBA" id="ARBA00022596"/>
    </source>
</evidence>
<evidence type="ECO:0000313" key="11">
    <source>
        <dbReference type="EMBL" id="MBH9581390.1"/>
    </source>
</evidence>
<dbReference type="RefSeq" id="WP_103208376.1">
    <property type="nucleotide sequence ID" value="NZ_CAJUZQ010000001.1"/>
</dbReference>
<reference evidence="12 13" key="1">
    <citation type="journal article" date="2018" name="Vet. Microbiol.">
        <title>Characterisation of Staphylococcus felis isolated from cats using whole genome sequencing.</title>
        <authorList>
            <person name="Worthing K."/>
            <person name="Pang S."/>
            <person name="Trott D.J."/>
            <person name="Abraham S."/>
            <person name="Coombs G.W."/>
            <person name="Jordan D."/>
            <person name="McIntyre L."/>
            <person name="Davies M.R."/>
            <person name="Norris J."/>
        </authorList>
    </citation>
    <scope>NUCLEOTIDE SEQUENCE [LARGE SCALE GENOMIC DNA]</scope>
    <source>
        <strain evidence="12 13">F9</strain>
    </source>
</reference>
<evidence type="ECO:0000313" key="14">
    <source>
        <dbReference type="Proteomes" id="UP000597038"/>
    </source>
</evidence>
<feature type="domain" description="ABC transmembrane type-1" evidence="10">
    <location>
        <begin position="75"/>
        <end position="281"/>
    </location>
</feature>
<evidence type="ECO:0000256" key="7">
    <source>
        <dbReference type="ARBA" id="ARBA00023112"/>
    </source>
</evidence>
<dbReference type="EMBL" id="QKXQ01000453">
    <property type="protein sequence ID" value="REH92826.1"/>
    <property type="molecule type" value="Genomic_DNA"/>
</dbReference>
<dbReference type="EMBL" id="JAEDAQ010000013">
    <property type="protein sequence ID" value="MBH9581390.1"/>
    <property type="molecule type" value="Genomic_DNA"/>
</dbReference>
<keyword evidence="7" id="KW-0406">Ion transport</keyword>
<dbReference type="SUPFAM" id="SSF161098">
    <property type="entry name" value="MetI-like"/>
    <property type="match status" value="1"/>
</dbReference>
<dbReference type="InterPro" id="IPR035906">
    <property type="entry name" value="MetI-like_sf"/>
</dbReference>
<feature type="transmembrane region" description="Helical" evidence="9">
    <location>
        <begin position="183"/>
        <end position="205"/>
    </location>
</feature>
<dbReference type="Pfam" id="PF00528">
    <property type="entry name" value="BPD_transp_1"/>
    <property type="match status" value="1"/>
</dbReference>
<feature type="transmembrane region" description="Helical" evidence="9">
    <location>
        <begin position="74"/>
        <end position="98"/>
    </location>
</feature>
<keyword evidence="6 9" id="KW-1133">Transmembrane helix</keyword>
<dbReference type="InterPro" id="IPR000515">
    <property type="entry name" value="MetI-like"/>
</dbReference>
<dbReference type="GO" id="GO:0005886">
    <property type="term" value="C:plasma membrane"/>
    <property type="evidence" value="ECO:0007669"/>
    <property type="project" value="UniProtKB-SubCell"/>
</dbReference>
<keyword evidence="14" id="KW-1185">Reference proteome</keyword>
<proteinExistence type="inferred from homology"/>
<accession>A0A2K3ZF56</accession>
<feature type="transmembrane region" description="Helical" evidence="9">
    <location>
        <begin position="142"/>
        <end position="162"/>
    </location>
</feature>
<sequence length="298" mass="33816">MKIKQDMSSVVIRTISWVIIIFLTLTILLPMFHIIALAFNSGADAQRGGITFWPRQFSLDNFKEIFRQGTILNALWISLGKTILGTILSVILTAMAAYALTIKTLPFRRVITFGLVFTMLFSAGVVPLYILLHQLSLTDTFWVYIIPSLYSVYHILIMRTFFNQIPNSVIEAARIDGCNDWQIFWKIILPMSKPVIATITLFNAVSQWNDWFTGAFFVRNPQLKPLATVLQDMLTSQESISHALKQKAGAYQMIERMTITGDSLQMAMIVLLIIPVLFLFPFVQKHFVKGVNIGSTKE</sequence>
<dbReference type="Proteomes" id="UP000256562">
    <property type="component" value="Unassembled WGS sequence"/>
</dbReference>
<reference evidence="11 14" key="2">
    <citation type="submission" date="2020-12" db="EMBL/GenBank/DDBJ databases">
        <title>Genomic analysis of Staphylococcus felis from a cat with skin infection.</title>
        <authorList>
            <person name="Aslantas O."/>
            <person name="Keskin O."/>
            <person name="Buyukaltay K."/>
            <person name="Gullu Yucetepe A."/>
        </authorList>
    </citation>
    <scope>NUCLEOTIDE SEQUENCE [LARGE SCALE GENOMIC DNA]</scope>
    <source>
        <strain evidence="11 14">HARRANVET</strain>
    </source>
</reference>
<dbReference type="CDD" id="cd06261">
    <property type="entry name" value="TM_PBP2"/>
    <property type="match status" value="1"/>
</dbReference>
<dbReference type="PANTHER" id="PTHR43744">
    <property type="entry name" value="ABC TRANSPORTER PERMEASE PROTEIN MG189-RELATED-RELATED"/>
    <property type="match status" value="1"/>
</dbReference>
<name>A0A2K3ZF56_9STAP</name>
<protein>
    <submittedName>
        <fullName evidence="12">Carbohydrate ABC transporter permease</fullName>
    </submittedName>
</protein>
<evidence type="ECO:0000313" key="12">
    <source>
        <dbReference type="EMBL" id="REH92826.1"/>
    </source>
</evidence>
<evidence type="ECO:0000256" key="6">
    <source>
        <dbReference type="ARBA" id="ARBA00022989"/>
    </source>
</evidence>
<evidence type="ECO:0000256" key="1">
    <source>
        <dbReference type="ARBA" id="ARBA00004651"/>
    </source>
</evidence>
<feature type="transmembrane region" description="Helical" evidence="9">
    <location>
        <begin position="12"/>
        <end position="39"/>
    </location>
</feature>
<feature type="transmembrane region" description="Helical" evidence="9">
    <location>
        <begin position="110"/>
        <end position="130"/>
    </location>
</feature>
<evidence type="ECO:0000256" key="5">
    <source>
        <dbReference type="ARBA" id="ARBA00022692"/>
    </source>
</evidence>
<dbReference type="AlphaFoldDB" id="A0A2K3ZF56"/>
<gene>
    <name evidence="12" type="ORF">DOS83_09880</name>
    <name evidence="11" type="ORF">I9026_08385</name>
</gene>
<evidence type="ECO:0000259" key="10">
    <source>
        <dbReference type="PROSITE" id="PS50928"/>
    </source>
</evidence>
<keyword evidence="7" id="KW-0921">Nickel transport</keyword>
<evidence type="ECO:0000256" key="9">
    <source>
        <dbReference type="RuleBase" id="RU363032"/>
    </source>
</evidence>
<evidence type="ECO:0000256" key="2">
    <source>
        <dbReference type="ARBA" id="ARBA00022448"/>
    </source>
</evidence>
<evidence type="ECO:0000256" key="3">
    <source>
        <dbReference type="ARBA" id="ARBA00022475"/>
    </source>
</evidence>
<keyword evidence="2 9" id="KW-0813">Transport</keyword>
<evidence type="ECO:0000256" key="8">
    <source>
        <dbReference type="ARBA" id="ARBA00023136"/>
    </source>
</evidence>
<dbReference type="GO" id="GO:0015675">
    <property type="term" value="P:nickel cation transport"/>
    <property type="evidence" value="ECO:0007669"/>
    <property type="project" value="UniProtKB-KW"/>
</dbReference>
<dbReference type="GO" id="GO:0055085">
    <property type="term" value="P:transmembrane transport"/>
    <property type="evidence" value="ECO:0007669"/>
    <property type="project" value="InterPro"/>
</dbReference>
<comment type="subcellular location">
    <subcellularLocation>
        <location evidence="1 9">Cell membrane</location>
        <topology evidence="1 9">Multi-pass membrane protein</topology>
    </subcellularLocation>
</comment>
<keyword evidence="3" id="KW-1003">Cell membrane</keyword>
<keyword evidence="5 9" id="KW-0812">Transmembrane</keyword>
<evidence type="ECO:0000313" key="13">
    <source>
        <dbReference type="Proteomes" id="UP000256562"/>
    </source>
</evidence>
<dbReference type="GeneID" id="48057248"/>
<dbReference type="PANTHER" id="PTHR43744:SF9">
    <property type="entry name" value="POLYGALACTURONAN_RHAMNOGALACTURONAN TRANSPORT SYSTEM PERMEASE PROTEIN YTCP"/>
    <property type="match status" value="1"/>
</dbReference>
<dbReference type="PROSITE" id="PS50928">
    <property type="entry name" value="ABC_TM1"/>
    <property type="match status" value="1"/>
</dbReference>
<dbReference type="Proteomes" id="UP000597038">
    <property type="component" value="Unassembled WGS sequence"/>
</dbReference>